<dbReference type="AlphaFoldDB" id="A0A8K0R1M6"/>
<protein>
    <submittedName>
        <fullName evidence="2">Uncharacterized protein</fullName>
    </submittedName>
</protein>
<organism evidence="2 3">
    <name type="scientific">Paraphoma chrysanthemicola</name>
    <dbReference type="NCBI Taxonomy" id="798071"/>
    <lineage>
        <taxon>Eukaryota</taxon>
        <taxon>Fungi</taxon>
        <taxon>Dikarya</taxon>
        <taxon>Ascomycota</taxon>
        <taxon>Pezizomycotina</taxon>
        <taxon>Dothideomycetes</taxon>
        <taxon>Pleosporomycetidae</taxon>
        <taxon>Pleosporales</taxon>
        <taxon>Pleosporineae</taxon>
        <taxon>Phaeosphaeriaceae</taxon>
        <taxon>Paraphoma</taxon>
    </lineage>
</organism>
<evidence type="ECO:0000313" key="2">
    <source>
        <dbReference type="EMBL" id="KAH7079594.1"/>
    </source>
</evidence>
<dbReference type="Proteomes" id="UP000813461">
    <property type="component" value="Unassembled WGS sequence"/>
</dbReference>
<keyword evidence="3" id="KW-1185">Reference proteome</keyword>
<dbReference type="OrthoDB" id="3787127at2759"/>
<proteinExistence type="predicted"/>
<reference evidence="2" key="1">
    <citation type="journal article" date="2021" name="Nat. Commun.">
        <title>Genetic determinants of endophytism in the Arabidopsis root mycobiome.</title>
        <authorList>
            <person name="Mesny F."/>
            <person name="Miyauchi S."/>
            <person name="Thiergart T."/>
            <person name="Pickel B."/>
            <person name="Atanasova L."/>
            <person name="Karlsson M."/>
            <person name="Huettel B."/>
            <person name="Barry K.W."/>
            <person name="Haridas S."/>
            <person name="Chen C."/>
            <person name="Bauer D."/>
            <person name="Andreopoulos W."/>
            <person name="Pangilinan J."/>
            <person name="LaButti K."/>
            <person name="Riley R."/>
            <person name="Lipzen A."/>
            <person name="Clum A."/>
            <person name="Drula E."/>
            <person name="Henrissat B."/>
            <person name="Kohler A."/>
            <person name="Grigoriev I.V."/>
            <person name="Martin F.M."/>
            <person name="Hacquard S."/>
        </authorList>
    </citation>
    <scope>NUCLEOTIDE SEQUENCE</scope>
    <source>
        <strain evidence="2">MPI-SDFR-AT-0120</strain>
    </source>
</reference>
<dbReference type="EMBL" id="JAGMVJ010000016">
    <property type="protein sequence ID" value="KAH7079594.1"/>
    <property type="molecule type" value="Genomic_DNA"/>
</dbReference>
<sequence length="224" mass="23773">MSATGVQAPRITFADQNGVELTRRTQRRRGIYTPGDKSCMALGRQRSRSTPLSAIRIAEAQGVAVGALTSPENSFLQAPPGNVESQETGGHAVSGWKPRSSREWLTAGAAVFSSGNSTSPICTTPALPLPSNTPHIIDLDTADIEALEAGTAPPTPRELTASTKASYPKSKSWADLKLSRVEDTVNGWVGSLARWTDDTGGDEGVLLPMVRDDGRGFRKTGKVE</sequence>
<name>A0A8K0R1M6_9PLEO</name>
<evidence type="ECO:0000313" key="3">
    <source>
        <dbReference type="Proteomes" id="UP000813461"/>
    </source>
</evidence>
<comment type="caution">
    <text evidence="2">The sequence shown here is derived from an EMBL/GenBank/DDBJ whole genome shotgun (WGS) entry which is preliminary data.</text>
</comment>
<accession>A0A8K0R1M6</accession>
<feature type="region of interest" description="Disordered" evidence="1">
    <location>
        <begin position="200"/>
        <end position="224"/>
    </location>
</feature>
<feature type="compositionally biased region" description="Basic and acidic residues" evidence="1">
    <location>
        <begin position="210"/>
        <end position="224"/>
    </location>
</feature>
<gene>
    <name evidence="2" type="ORF">FB567DRAFT_595587</name>
</gene>
<evidence type="ECO:0000256" key="1">
    <source>
        <dbReference type="SAM" id="MobiDB-lite"/>
    </source>
</evidence>